<dbReference type="SUPFAM" id="SSF144091">
    <property type="entry name" value="Rhomboid-like"/>
    <property type="match status" value="1"/>
</dbReference>
<dbReference type="InterPro" id="IPR015940">
    <property type="entry name" value="UBA"/>
</dbReference>
<evidence type="ECO:0000256" key="5">
    <source>
        <dbReference type="SAM" id="Phobius"/>
    </source>
</evidence>
<dbReference type="SMART" id="SM00165">
    <property type="entry name" value="UBA"/>
    <property type="match status" value="1"/>
</dbReference>
<evidence type="ECO:0000256" key="3">
    <source>
        <dbReference type="ARBA" id="ARBA00022989"/>
    </source>
</evidence>
<keyword evidence="2 5" id="KW-0812">Transmembrane</keyword>
<dbReference type="PANTHER" id="PTHR43066:SF21">
    <property type="entry name" value="UBIQUITIN-ASSOCIATED DOMAIN-CONTAINING PROTEIN 2"/>
    <property type="match status" value="1"/>
</dbReference>
<evidence type="ECO:0000259" key="6">
    <source>
        <dbReference type="PROSITE" id="PS50030"/>
    </source>
</evidence>
<dbReference type="PROSITE" id="PS50030">
    <property type="entry name" value="UBA"/>
    <property type="match status" value="1"/>
</dbReference>
<evidence type="ECO:0000313" key="7">
    <source>
        <dbReference type="EMBL" id="MBY10356.1"/>
    </source>
</evidence>
<dbReference type="Pfam" id="PF01694">
    <property type="entry name" value="Rhomboid"/>
    <property type="match status" value="1"/>
</dbReference>
<dbReference type="InterPro" id="IPR035952">
    <property type="entry name" value="Rhomboid-like_sf"/>
</dbReference>
<comment type="subcellular location">
    <subcellularLocation>
        <location evidence="1">Membrane</location>
        <topology evidence="1">Multi-pass membrane protein</topology>
    </subcellularLocation>
</comment>
<dbReference type="Gene3D" id="1.10.8.10">
    <property type="entry name" value="DNA helicase RuvA subunit, C-terminal domain"/>
    <property type="match status" value="1"/>
</dbReference>
<feature type="transmembrane region" description="Helical" evidence="5">
    <location>
        <begin position="130"/>
        <end position="147"/>
    </location>
</feature>
<proteinExistence type="predicted"/>
<reference evidence="7" key="1">
    <citation type="submission" date="2018-03" db="EMBL/GenBank/DDBJ databases">
        <title>The relapsing fever spirochete Borrelia turicatae persists in the highly oxidative environment of its soft-bodied tick vector.</title>
        <authorList>
            <person name="Bourret T.J."/>
            <person name="Boyle W.K."/>
            <person name="Valenzuela J.G."/>
            <person name="Oliveira F."/>
            <person name="Lopez J.E."/>
        </authorList>
    </citation>
    <scope>NUCLEOTIDE SEQUENCE</scope>
    <source>
        <strain evidence="7">Kansas strain/isolate</strain>
        <tissue evidence="7">Salivary glands</tissue>
    </source>
</reference>
<protein>
    <submittedName>
        <fullName evidence="7">Putative ubiquitin-associated domain-containing protein 2</fullName>
    </submittedName>
</protein>
<evidence type="ECO:0000256" key="2">
    <source>
        <dbReference type="ARBA" id="ARBA00022692"/>
    </source>
</evidence>
<dbReference type="InterPro" id="IPR041928">
    <property type="entry name" value="UBA_UBAC2"/>
</dbReference>
<dbReference type="SUPFAM" id="SSF46934">
    <property type="entry name" value="UBA-like"/>
    <property type="match status" value="1"/>
</dbReference>
<dbReference type="Gene3D" id="1.20.1540.10">
    <property type="entry name" value="Rhomboid-like"/>
    <property type="match status" value="1"/>
</dbReference>
<accession>A0A2R5LLF5</accession>
<dbReference type="Pfam" id="PF00627">
    <property type="entry name" value="UBA"/>
    <property type="match status" value="1"/>
</dbReference>
<keyword evidence="3 5" id="KW-1133">Transmembrane helix</keyword>
<sequence length="348" mass="38737">MTAILSQFSTTGFYKAPVSKGILGCMFFTTCALNTPMLAHMKHLVVYDISDIVQGREFWRLVTSKVSFLDTKDLVCGSLLIYYFRIFERRYGSHKFASFLLAASTVATLLELASIYTLRDMDVHLSPFPSGPYALVFSLFVSYFLDIPRVAQSYILGVPVTGKTLTYLLGLQVMSTSRETAICGLCSLVAGALCRWNFLYVQRWLCIPNWLAKLSDMTLGRLLSSSPPKEGPLQMGATLEIQRQQQAELLEMQLLQTRNGSSAGLSFGLARQNMAQGYSERLIPNLDGPGTWDNIINTENHANTQAPQPEVQVQTLVDMGFDRQKVVRALRNSNNDVNLATTLLLSES</sequence>
<evidence type="ECO:0000256" key="4">
    <source>
        <dbReference type="ARBA" id="ARBA00023136"/>
    </source>
</evidence>
<evidence type="ECO:0000256" key="1">
    <source>
        <dbReference type="ARBA" id="ARBA00004141"/>
    </source>
</evidence>
<keyword evidence="4 5" id="KW-0472">Membrane</keyword>
<dbReference type="CDD" id="cd14305">
    <property type="entry name" value="UBA_UBAC2"/>
    <property type="match status" value="1"/>
</dbReference>
<dbReference type="GO" id="GO:0004252">
    <property type="term" value="F:serine-type endopeptidase activity"/>
    <property type="evidence" value="ECO:0007669"/>
    <property type="project" value="InterPro"/>
</dbReference>
<organism evidence="7">
    <name type="scientific">Ornithodoros turicata</name>
    <dbReference type="NCBI Taxonomy" id="34597"/>
    <lineage>
        <taxon>Eukaryota</taxon>
        <taxon>Metazoa</taxon>
        <taxon>Ecdysozoa</taxon>
        <taxon>Arthropoda</taxon>
        <taxon>Chelicerata</taxon>
        <taxon>Arachnida</taxon>
        <taxon>Acari</taxon>
        <taxon>Parasitiformes</taxon>
        <taxon>Ixodida</taxon>
        <taxon>Ixodoidea</taxon>
        <taxon>Argasidae</taxon>
        <taxon>Ornithodorinae</taxon>
        <taxon>Ornithodoros</taxon>
    </lineage>
</organism>
<dbReference type="EMBL" id="GGLE01006230">
    <property type="protein sequence ID" value="MBY10356.1"/>
    <property type="molecule type" value="Transcribed_RNA"/>
</dbReference>
<dbReference type="GO" id="GO:0016020">
    <property type="term" value="C:membrane"/>
    <property type="evidence" value="ECO:0007669"/>
    <property type="project" value="UniProtKB-SubCell"/>
</dbReference>
<feature type="domain" description="UBA" evidence="6">
    <location>
        <begin position="307"/>
        <end position="347"/>
    </location>
</feature>
<name>A0A2R5LLF5_9ACAR</name>
<dbReference type="InterPro" id="IPR022764">
    <property type="entry name" value="Peptidase_S54_rhomboid_dom"/>
</dbReference>
<dbReference type="AlphaFoldDB" id="A0A2R5LLF5"/>
<feature type="transmembrane region" description="Helical" evidence="5">
    <location>
        <begin position="96"/>
        <end position="118"/>
    </location>
</feature>
<dbReference type="InterPro" id="IPR009060">
    <property type="entry name" value="UBA-like_sf"/>
</dbReference>
<dbReference type="PANTHER" id="PTHR43066">
    <property type="entry name" value="RHOMBOID-RELATED PROTEIN"/>
    <property type="match status" value="1"/>
</dbReference>